<dbReference type="EMBL" id="PITI01000890">
    <property type="protein sequence ID" value="TBU03643.1"/>
    <property type="molecule type" value="Genomic_DNA"/>
</dbReference>
<dbReference type="InterPro" id="IPR036915">
    <property type="entry name" value="Cyclin-like_sf"/>
</dbReference>
<evidence type="ECO:0000313" key="3">
    <source>
        <dbReference type="EMBL" id="TBU03643.1"/>
    </source>
</evidence>
<dbReference type="VEuPathDB" id="MicrosporidiaDB:CWI36_0890p0020"/>
<dbReference type="InterPro" id="IPR013763">
    <property type="entry name" value="Cyclin-like_dom"/>
</dbReference>
<organism evidence="3 4">
    <name type="scientific">Hamiltosporidium magnivora</name>
    <dbReference type="NCBI Taxonomy" id="148818"/>
    <lineage>
        <taxon>Eukaryota</taxon>
        <taxon>Fungi</taxon>
        <taxon>Fungi incertae sedis</taxon>
        <taxon>Microsporidia</taxon>
        <taxon>Dubosqiidae</taxon>
        <taxon>Hamiltosporidium</taxon>
    </lineage>
</organism>
<dbReference type="STRING" id="148818.A0A4Q9L7K0"/>
<dbReference type="GO" id="GO:0006357">
    <property type="term" value="P:regulation of transcription by RNA polymerase II"/>
    <property type="evidence" value="ECO:0007669"/>
    <property type="project" value="InterPro"/>
</dbReference>
<dbReference type="PANTHER" id="PTHR10026">
    <property type="entry name" value="CYCLIN"/>
    <property type="match status" value="1"/>
</dbReference>
<evidence type="ECO:0000256" key="1">
    <source>
        <dbReference type="RuleBase" id="RU000383"/>
    </source>
</evidence>
<name>A0A4Q9L7K0_9MICR</name>
<dbReference type="SUPFAM" id="SSF47954">
    <property type="entry name" value="Cyclin-like"/>
    <property type="match status" value="1"/>
</dbReference>
<dbReference type="Gene3D" id="1.10.472.10">
    <property type="entry name" value="Cyclin-like"/>
    <property type="match status" value="1"/>
</dbReference>
<sequence length="309" mass="36691">MEKNNNLKISYISCFFIKNTSELLQLSHTTFCTSVFLFHKFYRKKNFIKYNNLDVAISCILVASKLEEQNCNLKRIICVYNFLKSEYFETKYQNLTVLDASKIKERIVLIEMNILKYFGFNPIIINPLKILHCFFTNNKDICIQFIKNTDFSFVNTPNINTNHISISDSNFKAIESQINISNHIKMKDTVISNCKDKFNDVSKYYKEFIYKVTKKLNDLIFCPGIINLDIHLICYIAIYLSFNLDKEYFAKLDLEIEKELNFMYKLYDTDFKERNFFKNKNKIPSDDTNVKKSIEDFLVRENAKKHKKN</sequence>
<reference evidence="3 4" key="1">
    <citation type="submission" date="2017-12" db="EMBL/GenBank/DDBJ databases">
        <authorList>
            <person name="Pombert J.-F."/>
            <person name="Haag K.L."/>
            <person name="Ebert D."/>
        </authorList>
    </citation>
    <scope>NUCLEOTIDE SEQUENCE [LARGE SCALE GENOMIC DNA]</scope>
    <source>
        <strain evidence="3">BE-OM-2</strain>
    </source>
</reference>
<dbReference type="GO" id="GO:0016538">
    <property type="term" value="F:cyclin-dependent protein serine/threonine kinase regulator activity"/>
    <property type="evidence" value="ECO:0007669"/>
    <property type="project" value="InterPro"/>
</dbReference>
<evidence type="ECO:0000313" key="4">
    <source>
        <dbReference type="Proteomes" id="UP000291404"/>
    </source>
</evidence>
<protein>
    <submittedName>
        <fullName evidence="3">Putative cyclin</fullName>
    </submittedName>
</protein>
<dbReference type="VEuPathDB" id="MicrosporidiaDB:CWI39_1955p0020"/>
<gene>
    <name evidence="3" type="ORF">CWI36_0890p0020</name>
</gene>
<keyword evidence="4" id="KW-1185">Reference proteome</keyword>
<dbReference type="SMART" id="SM00385">
    <property type="entry name" value="CYCLIN"/>
    <property type="match status" value="1"/>
</dbReference>
<accession>A0A4Q9L7K0</accession>
<dbReference type="AlphaFoldDB" id="A0A4Q9L7K0"/>
<proteinExistence type="inferred from homology"/>
<comment type="caution">
    <text evidence="3">The sequence shown here is derived from an EMBL/GenBank/DDBJ whole genome shotgun (WGS) entry which is preliminary data.</text>
</comment>
<dbReference type="InterPro" id="IPR043198">
    <property type="entry name" value="Cyclin/Ssn8"/>
</dbReference>
<dbReference type="InterPro" id="IPR006671">
    <property type="entry name" value="Cyclin_N"/>
</dbReference>
<dbReference type="Proteomes" id="UP000291404">
    <property type="component" value="Unassembled WGS sequence"/>
</dbReference>
<keyword evidence="1" id="KW-0195">Cyclin</keyword>
<feature type="domain" description="Cyclin-like" evidence="2">
    <location>
        <begin position="15"/>
        <end position="116"/>
    </location>
</feature>
<dbReference type="Pfam" id="PF00134">
    <property type="entry name" value="Cyclin_N"/>
    <property type="match status" value="1"/>
</dbReference>
<comment type="similarity">
    <text evidence="1">Belongs to the cyclin family.</text>
</comment>
<evidence type="ECO:0000259" key="2">
    <source>
        <dbReference type="SMART" id="SM00385"/>
    </source>
</evidence>